<name>A0A6N6MKA7_9HYPH</name>
<sequence length="194" mass="22014">MPLHNLKSVSCLPLDRKKQLLTDRSGAMIHEAGHVIALRRYGLVPYYIYIGIVGSRGAAQRPSFFGKTKKDDEFISAAGALMERKLFGAYDQIGCTSDMVSIASGRQFALDKLNIEKFTISVLDDFADFPTDDEAELAIKLHDKIEILWDSAQNIRGYKKFTYYSLRDVIKAKSFLRDLDVSFVSYYGFRKSFI</sequence>
<evidence type="ECO:0000313" key="2">
    <source>
        <dbReference type="Proteomes" id="UP000441523"/>
    </source>
</evidence>
<reference evidence="1 2" key="1">
    <citation type="submission" date="2019-09" db="EMBL/GenBank/DDBJ databases">
        <title>YIM 132548 draft genome.</title>
        <authorList>
            <person name="Jiang L."/>
        </authorList>
    </citation>
    <scope>NUCLEOTIDE SEQUENCE [LARGE SCALE GENOMIC DNA]</scope>
    <source>
        <strain evidence="1 2">YIM 132548</strain>
    </source>
</reference>
<dbReference type="Proteomes" id="UP000441523">
    <property type="component" value="Unassembled WGS sequence"/>
</dbReference>
<evidence type="ECO:0000313" key="1">
    <source>
        <dbReference type="EMBL" id="KAB1070578.1"/>
    </source>
</evidence>
<keyword evidence="2" id="KW-1185">Reference proteome</keyword>
<dbReference type="EMBL" id="VZZJ01000026">
    <property type="protein sequence ID" value="KAB1070578.1"/>
    <property type="molecule type" value="Genomic_DNA"/>
</dbReference>
<organism evidence="1 2">
    <name type="scientific">Methylobacterium planeticum</name>
    <dbReference type="NCBI Taxonomy" id="2615211"/>
    <lineage>
        <taxon>Bacteria</taxon>
        <taxon>Pseudomonadati</taxon>
        <taxon>Pseudomonadota</taxon>
        <taxon>Alphaproteobacteria</taxon>
        <taxon>Hyphomicrobiales</taxon>
        <taxon>Methylobacteriaceae</taxon>
        <taxon>Methylobacterium</taxon>
    </lineage>
</organism>
<dbReference type="AlphaFoldDB" id="A0A6N6MKA7"/>
<accession>A0A6N6MKA7</accession>
<comment type="caution">
    <text evidence="1">The sequence shown here is derived from an EMBL/GenBank/DDBJ whole genome shotgun (WGS) entry which is preliminary data.</text>
</comment>
<protein>
    <submittedName>
        <fullName evidence="1">Uncharacterized protein</fullName>
    </submittedName>
</protein>
<proteinExistence type="predicted"/>
<dbReference type="RefSeq" id="WP_150965857.1">
    <property type="nucleotide sequence ID" value="NZ_VZZJ01000026.1"/>
</dbReference>
<gene>
    <name evidence="1" type="ORF">F6X51_22190</name>
</gene>